<evidence type="ECO:0000313" key="10">
    <source>
        <dbReference type="EMBL" id="PAR22141.1"/>
    </source>
</evidence>
<evidence type="ECO:0000256" key="6">
    <source>
        <dbReference type="PROSITE-ProRule" id="PRU00050"/>
    </source>
</evidence>
<keyword evidence="5 7" id="KW-0597">Phosphoprotein</keyword>
<dbReference type="Gene3D" id="3.40.50.180">
    <property type="entry name" value="Methylesterase CheB, C-terminal domain"/>
    <property type="match status" value="1"/>
</dbReference>
<comment type="similarity">
    <text evidence="5">Belongs to the CheB family.</text>
</comment>
<dbReference type="SUPFAM" id="SSF52738">
    <property type="entry name" value="Methylesterase CheB, C-terminal domain"/>
    <property type="match status" value="1"/>
</dbReference>
<feature type="modified residue" description="4-aspartylphosphate" evidence="5 7">
    <location>
        <position position="52"/>
    </location>
</feature>
<protein>
    <recommendedName>
        <fullName evidence="5">Protein-glutamate methylesterase/protein-glutamine glutaminase</fullName>
        <ecNumber evidence="5">3.1.1.61</ecNumber>
        <ecNumber evidence="5">3.5.1.44</ecNumber>
    </recommendedName>
</protein>
<dbReference type="SUPFAM" id="SSF52172">
    <property type="entry name" value="CheY-like"/>
    <property type="match status" value="1"/>
</dbReference>
<dbReference type="RefSeq" id="WP_000699603.1">
    <property type="nucleotide sequence ID" value="NZ_ACZT01000020.1"/>
</dbReference>
<comment type="catalytic activity">
    <reaction evidence="5">
        <text>L-glutaminyl-[protein] + H2O = L-glutamyl-[protein] + NH4(+)</text>
        <dbReference type="Rhea" id="RHEA:16441"/>
        <dbReference type="Rhea" id="RHEA-COMP:10207"/>
        <dbReference type="Rhea" id="RHEA-COMP:10208"/>
        <dbReference type="ChEBI" id="CHEBI:15377"/>
        <dbReference type="ChEBI" id="CHEBI:28938"/>
        <dbReference type="ChEBI" id="CHEBI:29973"/>
        <dbReference type="ChEBI" id="CHEBI:30011"/>
        <dbReference type="EC" id="3.5.1.44"/>
    </reaction>
</comment>
<dbReference type="CDD" id="cd17541">
    <property type="entry name" value="REC_CheB-like"/>
    <property type="match status" value="1"/>
</dbReference>
<dbReference type="PIRSF" id="PIRSF000876">
    <property type="entry name" value="RR_chemtxs_CheB"/>
    <property type="match status" value="1"/>
</dbReference>
<dbReference type="Gene3D" id="3.40.50.2300">
    <property type="match status" value="1"/>
</dbReference>
<proteinExistence type="inferred from homology"/>
<dbReference type="HAMAP" id="MF_00099">
    <property type="entry name" value="CheB_chemtxs"/>
    <property type="match status" value="1"/>
</dbReference>
<dbReference type="GO" id="GO:0008984">
    <property type="term" value="F:protein-glutamate methylesterase activity"/>
    <property type="evidence" value="ECO:0007669"/>
    <property type="project" value="UniProtKB-UniRule"/>
</dbReference>
<reference evidence="11" key="1">
    <citation type="submission" date="2017-07" db="EMBL/GenBank/DDBJ databases">
        <authorList>
            <person name="Boucher Y."/>
            <person name="Orata F.D."/>
        </authorList>
    </citation>
    <scope>NUCLEOTIDE SEQUENCE [LARGE SCALE GENOMIC DNA]</scope>
    <source>
        <strain evidence="11">OYP9E10</strain>
    </source>
</reference>
<dbReference type="InterPro" id="IPR008248">
    <property type="entry name" value="CheB-like"/>
</dbReference>
<keyword evidence="2 5" id="KW-0145">Chemotaxis</keyword>
<dbReference type="Pfam" id="PF01339">
    <property type="entry name" value="CheB_methylest"/>
    <property type="match status" value="1"/>
</dbReference>
<keyword evidence="1 5" id="KW-0963">Cytoplasm</keyword>
<dbReference type="GO" id="GO:0005737">
    <property type="term" value="C:cytoplasm"/>
    <property type="evidence" value="ECO:0007669"/>
    <property type="project" value="UniProtKB-SubCell"/>
</dbReference>
<dbReference type="Proteomes" id="UP000216173">
    <property type="component" value="Unassembled WGS sequence"/>
</dbReference>
<evidence type="ECO:0000256" key="1">
    <source>
        <dbReference type="ARBA" id="ARBA00022490"/>
    </source>
</evidence>
<dbReference type="EMBL" id="NMSH01000004">
    <property type="protein sequence ID" value="PAR22141.1"/>
    <property type="molecule type" value="Genomic_DNA"/>
</dbReference>
<feature type="domain" description="CheB-type methylesterase" evidence="9">
    <location>
        <begin position="159"/>
        <end position="329"/>
    </location>
</feature>
<comment type="domain">
    <text evidence="5">Contains a C-terminal catalytic domain, and an N-terminal region which modulates catalytic activity.</text>
</comment>
<feature type="active site" evidence="5 6">
    <location>
        <position position="171"/>
    </location>
</feature>
<comment type="function">
    <text evidence="5">Involved in chemotaxis. Part of a chemotaxis signal transduction system that modulates chemotaxis in response to various stimuli. Catalyzes the demethylation of specific methylglutamate residues introduced into the chemoreceptors (methyl-accepting chemotaxis proteins or MCP) by CheR. Also mediates the irreversible deamidation of specific glutamine residues to glutamic acid.</text>
</comment>
<dbReference type="InterPro" id="IPR001789">
    <property type="entry name" value="Sig_transdc_resp-reg_receiver"/>
</dbReference>
<evidence type="ECO:0000259" key="9">
    <source>
        <dbReference type="PROSITE" id="PS50122"/>
    </source>
</evidence>
<name>A0A271VVP4_VIBMT</name>
<comment type="PTM">
    <text evidence="5">Phosphorylated by CheA. Phosphorylation of the N-terminal regulatory domain activates the methylesterase activity.</text>
</comment>
<dbReference type="NCBIfam" id="NF001965">
    <property type="entry name" value="PRK00742.1"/>
    <property type="match status" value="1"/>
</dbReference>
<feature type="active site" evidence="5 6">
    <location>
        <position position="198"/>
    </location>
</feature>
<organism evidence="10 11">
    <name type="scientific">Vibrio metoecus</name>
    <dbReference type="NCBI Taxonomy" id="1481663"/>
    <lineage>
        <taxon>Bacteria</taxon>
        <taxon>Pseudomonadati</taxon>
        <taxon>Pseudomonadota</taxon>
        <taxon>Gammaproteobacteria</taxon>
        <taxon>Vibrionales</taxon>
        <taxon>Vibrionaceae</taxon>
        <taxon>Vibrio</taxon>
    </lineage>
</organism>
<keyword evidence="3 5" id="KW-0378">Hydrolase</keyword>
<dbReference type="PROSITE" id="PS50122">
    <property type="entry name" value="CHEB"/>
    <property type="match status" value="1"/>
</dbReference>
<dbReference type="InterPro" id="IPR000673">
    <property type="entry name" value="Sig_transdc_resp-reg_Me-estase"/>
</dbReference>
<feature type="active site" evidence="5 6">
    <location>
        <position position="295"/>
    </location>
</feature>
<dbReference type="PANTHER" id="PTHR42872:SF6">
    <property type="entry name" value="PROTEIN-GLUTAMATE METHYLESTERASE_PROTEIN-GLUTAMINE GLUTAMINASE"/>
    <property type="match status" value="1"/>
</dbReference>
<dbReference type="Pfam" id="PF00072">
    <property type="entry name" value="Response_reg"/>
    <property type="match status" value="1"/>
</dbReference>
<evidence type="ECO:0000256" key="5">
    <source>
        <dbReference type="HAMAP-Rule" id="MF_00099"/>
    </source>
</evidence>
<comment type="subcellular location">
    <subcellularLocation>
        <location evidence="5">Cytoplasm</location>
    </subcellularLocation>
</comment>
<comment type="catalytic activity">
    <reaction evidence="4 5">
        <text>[protein]-L-glutamate 5-O-methyl ester + H2O = L-glutamyl-[protein] + methanol + H(+)</text>
        <dbReference type="Rhea" id="RHEA:23236"/>
        <dbReference type="Rhea" id="RHEA-COMP:10208"/>
        <dbReference type="Rhea" id="RHEA-COMP:10311"/>
        <dbReference type="ChEBI" id="CHEBI:15377"/>
        <dbReference type="ChEBI" id="CHEBI:15378"/>
        <dbReference type="ChEBI" id="CHEBI:17790"/>
        <dbReference type="ChEBI" id="CHEBI:29973"/>
        <dbReference type="ChEBI" id="CHEBI:82795"/>
        <dbReference type="EC" id="3.1.1.61"/>
    </reaction>
</comment>
<feature type="domain" description="Response regulatory" evidence="8">
    <location>
        <begin position="2"/>
        <end position="118"/>
    </location>
</feature>
<evidence type="ECO:0000259" key="8">
    <source>
        <dbReference type="PROSITE" id="PS50110"/>
    </source>
</evidence>
<evidence type="ECO:0000256" key="4">
    <source>
        <dbReference type="ARBA" id="ARBA00048267"/>
    </source>
</evidence>
<gene>
    <name evidence="5" type="primary">cheB</name>
    <name evidence="10" type="ORF">CGU03_03970</name>
</gene>
<dbReference type="AlphaFoldDB" id="A0A271VVP4"/>
<evidence type="ECO:0000256" key="3">
    <source>
        <dbReference type="ARBA" id="ARBA00022801"/>
    </source>
</evidence>
<dbReference type="PROSITE" id="PS50110">
    <property type="entry name" value="RESPONSE_REGULATORY"/>
    <property type="match status" value="1"/>
</dbReference>
<dbReference type="InterPro" id="IPR011006">
    <property type="entry name" value="CheY-like_superfamily"/>
</dbReference>
<dbReference type="PANTHER" id="PTHR42872">
    <property type="entry name" value="PROTEIN-GLUTAMATE METHYLESTERASE/PROTEIN-GLUTAMINE GLUTAMINASE"/>
    <property type="match status" value="1"/>
</dbReference>
<sequence>MKILVVDDSALMRTTISDILQSIPNAEIKTARDGMDALSKVGQWQPDVMTLDINMPNMDGLTCLTQIMLEHPVPIVMLSSLTHEGAVTTLEALYLGAVDFVAKPGGTICGRLQEVAPLIREKVQAAAKVKVKVSPTIQTSFSSSEHKPAYPVVKNVVEENDDHQLAIIGVSTGGPGTVETILRHLPTSFSLPIIINQHMPESFTAAFAQRLNRHLQQPVKEINRALVLEAGTVYICKGDRDCIVTLREGKLVAMPTPNDNHFAWHPSVSKLVASAIRTCGEDNLLCVMLTGMGDDGADEMAQVAQGNGIVFAQEPSTCVVPSMPEALLKRVPHIPTGTPEHLAQLMTQVVRQSNRELQYGNY</sequence>
<dbReference type="InterPro" id="IPR035909">
    <property type="entry name" value="CheB_C"/>
</dbReference>
<dbReference type="EC" id="3.5.1.44" evidence="5"/>
<dbReference type="SMART" id="SM00448">
    <property type="entry name" value="REC"/>
    <property type="match status" value="1"/>
</dbReference>
<comment type="caution">
    <text evidence="10">The sequence shown here is derived from an EMBL/GenBank/DDBJ whole genome shotgun (WGS) entry which is preliminary data.</text>
</comment>
<accession>A0A271VVP4</accession>
<dbReference type="GO" id="GO:0006935">
    <property type="term" value="P:chemotaxis"/>
    <property type="evidence" value="ECO:0007669"/>
    <property type="project" value="UniProtKB-UniRule"/>
</dbReference>
<dbReference type="GO" id="GO:0050568">
    <property type="term" value="F:protein-glutamine glutaminase activity"/>
    <property type="evidence" value="ECO:0007669"/>
    <property type="project" value="UniProtKB-UniRule"/>
</dbReference>
<evidence type="ECO:0000256" key="2">
    <source>
        <dbReference type="ARBA" id="ARBA00022500"/>
    </source>
</evidence>
<dbReference type="EC" id="3.1.1.61" evidence="5"/>
<dbReference type="GO" id="GO:0000156">
    <property type="term" value="F:phosphorelay response regulator activity"/>
    <property type="evidence" value="ECO:0007669"/>
    <property type="project" value="InterPro"/>
</dbReference>
<dbReference type="CDD" id="cd16432">
    <property type="entry name" value="CheB_Rec"/>
    <property type="match status" value="1"/>
</dbReference>
<evidence type="ECO:0000256" key="7">
    <source>
        <dbReference type="PROSITE-ProRule" id="PRU00169"/>
    </source>
</evidence>
<evidence type="ECO:0000313" key="11">
    <source>
        <dbReference type="Proteomes" id="UP000216173"/>
    </source>
</evidence>